<protein>
    <submittedName>
        <fullName evidence="1">Uncharacterized protein</fullName>
    </submittedName>
</protein>
<evidence type="ECO:0000313" key="2">
    <source>
        <dbReference type="Proteomes" id="UP000240638"/>
    </source>
</evidence>
<evidence type="ECO:0000313" key="1">
    <source>
        <dbReference type="EMBL" id="PTB19247.1"/>
    </source>
</evidence>
<gene>
    <name evidence="1" type="ORF">C9I57_19725</name>
</gene>
<organism evidence="1 2">
    <name type="scientific">Trinickia symbiotica</name>
    <dbReference type="NCBI Taxonomy" id="863227"/>
    <lineage>
        <taxon>Bacteria</taxon>
        <taxon>Pseudomonadati</taxon>
        <taxon>Pseudomonadota</taxon>
        <taxon>Betaproteobacteria</taxon>
        <taxon>Burkholderiales</taxon>
        <taxon>Burkholderiaceae</taxon>
        <taxon>Trinickia</taxon>
    </lineage>
</organism>
<comment type="caution">
    <text evidence="1">The sequence shown here is derived from an EMBL/GenBank/DDBJ whole genome shotgun (WGS) entry which is preliminary data.</text>
</comment>
<reference evidence="1 2" key="1">
    <citation type="submission" date="2018-03" db="EMBL/GenBank/DDBJ databases">
        <title>Whole genome analyses suggest that Burkholderia sensu lato contains two further novel genera in the rhizoxinica-symbiotica group Mycetohabitans gen. nov., and Trinickia gen. nov.: implications for the evolution of diazotrophy and nodulation in the Burkholderiaceae.</title>
        <authorList>
            <person name="Estrada De Los Santos P."/>
            <person name="Palmer M."/>
            <person name="Chavez-Ramirez B."/>
            <person name="Steenkamp E.T."/>
            <person name="Hirsch A.M."/>
            <person name="Manyaka P."/>
            <person name="Maluk M."/>
            <person name="Lafos M."/>
            <person name="Crook M."/>
            <person name="Gross E."/>
            <person name="Simon M.F."/>
            <person name="Bueno Dos Reis Junior F."/>
            <person name="Poole P.S."/>
            <person name="Venter S.N."/>
            <person name="James E.K."/>
        </authorList>
    </citation>
    <scope>NUCLEOTIDE SEQUENCE [LARGE SCALE GENOMIC DNA]</scope>
    <source>
        <strain evidence="1 2">JPY-366</strain>
    </source>
</reference>
<accession>A0A2T3XRZ9</accession>
<dbReference type="AlphaFoldDB" id="A0A2T3XRZ9"/>
<sequence length="264" mass="28257">MTGSRTSQAFNGTYQTKHEHALDGASILRSAREALESAGAYFGTQAISDAQTRTRYAEGIRRMSQMVQDDVNAGNMTAVEGAAFCQQMRNRIMEETRKATSPQGLPFAQAKKLDGRSLDWLLDRYSQKLFSKPFSSLSAAERDGAYWAVIEAAGHNNASVTAKVARLRIAGKVGILITAALAAHEIVSANNKVTETARQGTIIEGGVLGGFIAGLAVAPVCGPAAPICAIAVLLIGSTAGTIATQRAFDAYRDELREFQAWQMR</sequence>
<dbReference type="EMBL" id="PYUC01000009">
    <property type="protein sequence ID" value="PTB19247.1"/>
    <property type="molecule type" value="Genomic_DNA"/>
</dbReference>
<proteinExistence type="predicted"/>
<name>A0A2T3XRZ9_9BURK</name>
<dbReference type="Proteomes" id="UP000240638">
    <property type="component" value="Unassembled WGS sequence"/>
</dbReference>